<dbReference type="CDD" id="cd00085">
    <property type="entry name" value="HNHc"/>
    <property type="match status" value="1"/>
</dbReference>
<name>A0A7G9G698_9FIRM</name>
<proteinExistence type="predicted"/>
<evidence type="ECO:0000313" key="3">
    <source>
        <dbReference type="Proteomes" id="UP000515823"/>
    </source>
</evidence>
<sequence length="198" mass="23235">METKKYEIYNYWKDKAITKNFEVKLWEACTTDDEAVKITDFPDEIFCWACEALPYVTADSDNIKTLWNHDHFLDRAHIFAKSKGGEDTPSNLFLLCPNCHVEAPDTTNLQNFYAWVYYKRRFDNWVLTCKKEFEKAANIKRADVEELYKRWERLSLNLDTVEALRGQMAEKCALHGSAISMSSKMMSFIDILLELTEE</sequence>
<gene>
    <name evidence="2" type="ORF">H9Q78_04120</name>
</gene>
<protein>
    <submittedName>
        <fullName evidence="2">HNH endonuclease</fullName>
    </submittedName>
</protein>
<dbReference type="EMBL" id="CP060634">
    <property type="protein sequence ID" value="QNM06330.1"/>
    <property type="molecule type" value="Genomic_DNA"/>
</dbReference>
<keyword evidence="3" id="KW-1185">Reference proteome</keyword>
<dbReference type="InterPro" id="IPR002711">
    <property type="entry name" value="HNH"/>
</dbReference>
<dbReference type="Gene3D" id="1.10.30.50">
    <property type="match status" value="1"/>
</dbReference>
<dbReference type="KEGG" id="qdo:H9Q78_04120"/>
<evidence type="ECO:0000313" key="2">
    <source>
        <dbReference type="EMBL" id="QNM06330.1"/>
    </source>
</evidence>
<feature type="domain" description="HNH" evidence="1">
    <location>
        <begin position="76"/>
        <end position="101"/>
    </location>
</feature>
<organism evidence="2 3">
    <name type="scientific">Qiania dongpingensis</name>
    <dbReference type="NCBI Taxonomy" id="2763669"/>
    <lineage>
        <taxon>Bacteria</taxon>
        <taxon>Bacillati</taxon>
        <taxon>Bacillota</taxon>
        <taxon>Clostridia</taxon>
        <taxon>Lachnospirales</taxon>
        <taxon>Lachnospiraceae</taxon>
        <taxon>Qiania</taxon>
    </lineage>
</organism>
<dbReference type="GO" id="GO:0008270">
    <property type="term" value="F:zinc ion binding"/>
    <property type="evidence" value="ECO:0007669"/>
    <property type="project" value="InterPro"/>
</dbReference>
<dbReference type="RefSeq" id="WP_249303739.1">
    <property type="nucleotide sequence ID" value="NZ_CP060634.1"/>
</dbReference>
<dbReference type="InterPro" id="IPR003615">
    <property type="entry name" value="HNH_nuc"/>
</dbReference>
<reference evidence="2 3" key="1">
    <citation type="submission" date="2020-08" db="EMBL/GenBank/DDBJ databases">
        <authorList>
            <person name="Liu C."/>
            <person name="Sun Q."/>
        </authorList>
    </citation>
    <scope>NUCLEOTIDE SEQUENCE [LARGE SCALE GENOMIC DNA]</scope>
    <source>
        <strain evidence="2 3">NSJ-38</strain>
    </source>
</reference>
<dbReference type="GO" id="GO:0004519">
    <property type="term" value="F:endonuclease activity"/>
    <property type="evidence" value="ECO:0007669"/>
    <property type="project" value="UniProtKB-KW"/>
</dbReference>
<dbReference type="AlphaFoldDB" id="A0A7G9G698"/>
<keyword evidence="2" id="KW-0255">Endonuclease</keyword>
<keyword evidence="2" id="KW-0378">Hydrolase</keyword>
<dbReference type="Proteomes" id="UP000515823">
    <property type="component" value="Chromosome"/>
</dbReference>
<accession>A0A7G9G698</accession>
<evidence type="ECO:0000259" key="1">
    <source>
        <dbReference type="Pfam" id="PF01844"/>
    </source>
</evidence>
<dbReference type="GO" id="GO:0003676">
    <property type="term" value="F:nucleic acid binding"/>
    <property type="evidence" value="ECO:0007669"/>
    <property type="project" value="InterPro"/>
</dbReference>
<dbReference type="Pfam" id="PF01844">
    <property type="entry name" value="HNH"/>
    <property type="match status" value="1"/>
</dbReference>
<keyword evidence="2" id="KW-0540">Nuclease</keyword>